<dbReference type="AlphaFoldDB" id="A0A161VP12"/>
<dbReference type="RefSeq" id="WP_063873807.1">
    <property type="nucleotide sequence ID" value="NZ_CAWMRI010000232.1"/>
</dbReference>
<reference evidence="1 2" key="1">
    <citation type="submission" date="2016-04" db="EMBL/GenBank/DDBJ databases">
        <title>Draft Genome Assembly of the Bloom-forming Cyanobacterium Nodularia spumigena Strain CENA596 in Shrimp Production Ponds.</title>
        <authorList>
            <person name="Popin R.V."/>
            <person name="Rigonato J."/>
            <person name="Abreu V.A."/>
            <person name="Andreote A.P."/>
            <person name="Silveira S.B."/>
            <person name="Odebrecht C."/>
            <person name="Fiore M.F."/>
        </authorList>
    </citation>
    <scope>NUCLEOTIDE SEQUENCE [LARGE SCALE GENOMIC DNA]</scope>
    <source>
        <strain evidence="1 2">CENA596</strain>
    </source>
</reference>
<name>A0A161VP12_NODSP</name>
<dbReference type="Gene3D" id="6.10.10.120">
    <property type="entry name" value="Antitoxin ParD1-like"/>
    <property type="match status" value="1"/>
</dbReference>
<dbReference type="EMBL" id="LWAJ01000232">
    <property type="protein sequence ID" value="KZL48625.1"/>
    <property type="molecule type" value="Genomic_DNA"/>
</dbReference>
<proteinExistence type="predicted"/>
<dbReference type="OrthoDB" id="573411at2"/>
<evidence type="ECO:0000313" key="1">
    <source>
        <dbReference type="EMBL" id="KZL48625.1"/>
    </source>
</evidence>
<evidence type="ECO:0000313" key="2">
    <source>
        <dbReference type="Proteomes" id="UP000076555"/>
    </source>
</evidence>
<dbReference type="Proteomes" id="UP000076555">
    <property type="component" value="Unassembled WGS sequence"/>
</dbReference>
<dbReference type="InterPro" id="IPR038296">
    <property type="entry name" value="ParD_sf"/>
</dbReference>
<protein>
    <submittedName>
        <fullName evidence="1">CopG family transcriptional regulator</fullName>
    </submittedName>
</protein>
<accession>A0A161VP12</accession>
<organism evidence="1 2">
    <name type="scientific">Nodularia spumigena CENA596</name>
    <dbReference type="NCBI Taxonomy" id="1819295"/>
    <lineage>
        <taxon>Bacteria</taxon>
        <taxon>Bacillati</taxon>
        <taxon>Cyanobacteriota</taxon>
        <taxon>Cyanophyceae</taxon>
        <taxon>Nostocales</taxon>
        <taxon>Nodulariaceae</taxon>
        <taxon>Nodularia</taxon>
    </lineage>
</organism>
<comment type="caution">
    <text evidence="1">The sequence shown here is derived from an EMBL/GenBank/DDBJ whole genome shotgun (WGS) entry which is preliminary data.</text>
</comment>
<sequence>MNIQIKPELEQIIQAQIATGRYANPEDVISKALKLLLEWEKGYQQWVEETREKVDVAIEQLDKGEGIDGDVVIEQLRDKLRQARETKVEIYQK</sequence>
<gene>
    <name evidence="1" type="ORF">A2T98_17105</name>
</gene>